<keyword evidence="4" id="KW-1185">Reference proteome</keyword>
<gene>
    <name evidence="3" type="ORF">KCJAJFAP_00672</name>
</gene>
<name>A0A5K1J8G6_9ACTN</name>
<dbReference type="AlphaFoldDB" id="A0A5K1J8G6"/>
<sequence length="220" mass="24081">MKKKAFAILTLCISLFAAVALVGCGGSGGATGSGGGATEKPAVDMRTDFIWFKVEVPEGVEITDIAGDTADRAQLKFTESEHASDRLIPVFDPDKNADEPFDYEAKWKANFDWTENDPVKYNGKTWRNASYTHSGGVTTEYFAEAGSGSVYARIDNVEEYKDAVETMMKSLEFADDIAEAKTEAMDVKLDDIEIKRLATGERSGKHGRSANKRRYPSASH</sequence>
<reference evidence="3 4" key="1">
    <citation type="submission" date="2019-10" db="EMBL/GenBank/DDBJ databases">
        <authorList>
            <person name="Wolf R A."/>
        </authorList>
    </citation>
    <scope>NUCLEOTIDE SEQUENCE [LARGE SCALE GENOMIC DNA]</scope>
    <source>
        <strain evidence="3">Collinsella_aerofaciens_MC2</strain>
    </source>
</reference>
<dbReference type="PROSITE" id="PS51257">
    <property type="entry name" value="PROKAR_LIPOPROTEIN"/>
    <property type="match status" value="1"/>
</dbReference>
<evidence type="ECO:0000256" key="2">
    <source>
        <dbReference type="SAM" id="SignalP"/>
    </source>
</evidence>
<evidence type="ECO:0000313" key="3">
    <source>
        <dbReference type="EMBL" id="VWL99498.1"/>
    </source>
</evidence>
<evidence type="ECO:0000313" key="4">
    <source>
        <dbReference type="Proteomes" id="UP000361836"/>
    </source>
</evidence>
<keyword evidence="2" id="KW-0732">Signal</keyword>
<accession>A0A5K1J8G6</accession>
<dbReference type="Proteomes" id="UP000361836">
    <property type="component" value="Unassembled WGS sequence"/>
</dbReference>
<evidence type="ECO:0000256" key="1">
    <source>
        <dbReference type="SAM" id="MobiDB-lite"/>
    </source>
</evidence>
<feature type="region of interest" description="Disordered" evidence="1">
    <location>
        <begin position="198"/>
        <end position="220"/>
    </location>
</feature>
<protein>
    <recommendedName>
        <fullName evidence="5">Major membrane immunogen, membrane-anchored lipoprotein</fullName>
    </recommendedName>
</protein>
<feature type="compositionally biased region" description="Basic residues" evidence="1">
    <location>
        <begin position="205"/>
        <end position="220"/>
    </location>
</feature>
<organism evidence="3 4">
    <name type="scientific">Collinsella aerofaciens</name>
    <dbReference type="NCBI Taxonomy" id="74426"/>
    <lineage>
        <taxon>Bacteria</taxon>
        <taxon>Bacillati</taxon>
        <taxon>Actinomycetota</taxon>
        <taxon>Coriobacteriia</taxon>
        <taxon>Coriobacteriales</taxon>
        <taxon>Coriobacteriaceae</taxon>
        <taxon>Collinsella</taxon>
    </lineage>
</organism>
<dbReference type="EMBL" id="CABWIE010000030">
    <property type="protein sequence ID" value="VWL99498.1"/>
    <property type="molecule type" value="Genomic_DNA"/>
</dbReference>
<dbReference type="RefSeq" id="WP_152076824.1">
    <property type="nucleotide sequence ID" value="NZ_CAAKNU010000106.1"/>
</dbReference>
<evidence type="ECO:0008006" key="5">
    <source>
        <dbReference type="Google" id="ProtNLM"/>
    </source>
</evidence>
<feature type="chain" id="PRO_5038348358" description="Major membrane immunogen, membrane-anchored lipoprotein" evidence="2">
    <location>
        <begin position="23"/>
        <end position="220"/>
    </location>
</feature>
<feature type="signal peptide" evidence="2">
    <location>
        <begin position="1"/>
        <end position="22"/>
    </location>
</feature>
<proteinExistence type="predicted"/>